<feature type="compositionally biased region" description="Polar residues" evidence="1">
    <location>
        <begin position="45"/>
        <end position="63"/>
    </location>
</feature>
<evidence type="ECO:0000256" key="1">
    <source>
        <dbReference type="SAM" id="MobiDB-lite"/>
    </source>
</evidence>
<feature type="region of interest" description="Disordered" evidence="1">
    <location>
        <begin position="44"/>
        <end position="71"/>
    </location>
</feature>
<dbReference type="Proteomes" id="UP000234681">
    <property type="component" value="Chromosome 2"/>
</dbReference>
<evidence type="ECO:0000313" key="2">
    <source>
        <dbReference type="EMBL" id="EDM00638.1"/>
    </source>
</evidence>
<evidence type="ECO:0000313" key="3">
    <source>
        <dbReference type="Proteomes" id="UP000234681"/>
    </source>
</evidence>
<accession>A6J6F2</accession>
<dbReference type="EMBL" id="CH473976">
    <property type="protein sequence ID" value="EDM00638.1"/>
    <property type="molecule type" value="Genomic_DNA"/>
</dbReference>
<name>A6J6F2_RAT</name>
<gene>
    <name evidence="2" type="ORF">rCG_62715</name>
</gene>
<proteinExistence type="predicted"/>
<dbReference type="AlphaFoldDB" id="A6J6F2"/>
<organism evidence="2 3">
    <name type="scientific">Rattus norvegicus</name>
    <name type="common">Rat</name>
    <dbReference type="NCBI Taxonomy" id="10116"/>
    <lineage>
        <taxon>Eukaryota</taxon>
        <taxon>Metazoa</taxon>
        <taxon>Chordata</taxon>
        <taxon>Craniata</taxon>
        <taxon>Vertebrata</taxon>
        <taxon>Euteleostomi</taxon>
        <taxon>Mammalia</taxon>
        <taxon>Eutheria</taxon>
        <taxon>Euarchontoglires</taxon>
        <taxon>Glires</taxon>
        <taxon>Rodentia</taxon>
        <taxon>Myomorpha</taxon>
        <taxon>Muroidea</taxon>
        <taxon>Muridae</taxon>
        <taxon>Murinae</taxon>
        <taxon>Rattus</taxon>
    </lineage>
</organism>
<reference evidence="2 3" key="1">
    <citation type="submission" date="2005-09" db="EMBL/GenBank/DDBJ databases">
        <authorList>
            <person name="Mural R.J."/>
            <person name="Li P.W."/>
            <person name="Adams M.D."/>
            <person name="Amanatides P.G."/>
            <person name="Baden-Tillson H."/>
            <person name="Barnstead M."/>
            <person name="Chin S.H."/>
            <person name="Dew I."/>
            <person name="Evans C.A."/>
            <person name="Ferriera S."/>
            <person name="Flanigan M."/>
            <person name="Fosler C."/>
            <person name="Glodek A."/>
            <person name="Gu Z."/>
            <person name="Holt R.A."/>
            <person name="Jennings D."/>
            <person name="Kraft C.L."/>
            <person name="Lu F."/>
            <person name="Nguyen T."/>
            <person name="Nusskern D.R."/>
            <person name="Pfannkoch C.M."/>
            <person name="Sitter C."/>
            <person name="Sutton G.G."/>
            <person name="Venter J.C."/>
            <person name="Wang Z."/>
            <person name="Woodage T."/>
            <person name="Zheng X.H."/>
            <person name="Zhong F."/>
        </authorList>
    </citation>
    <scope>NUCLEOTIDE SEQUENCE [LARGE SCALE GENOMIC DNA]</scope>
    <source>
        <strain>BN</strain>
        <strain evidence="3">Sprague-Dawley</strain>
    </source>
</reference>
<sequence length="95" mass="10430">MVPLASHPTLQREKKRVLFLYNELLRKRSAFTKLRRAAIVRRARQQTTPVSTVPSKPASSPQGLRTLGEGTSFLVHPAPPVSWARWSSVGLAGAG</sequence>
<protein>
    <submittedName>
        <fullName evidence="2">RCG62715, isoform CRA_c</fullName>
    </submittedName>
</protein>